<gene>
    <name evidence="3" type="ORF">BDV96DRAFT_654917</name>
</gene>
<evidence type="ECO:0008006" key="5">
    <source>
        <dbReference type="Google" id="ProtNLM"/>
    </source>
</evidence>
<sequence length="297" mass="30935">MTSSSRSTTSSARLPTGSSLGPLTTRFVPSISCSNGKWTGAAYIPGITEVYQFPDDAVDFRSFMGDCYPPGASTLQPVYSPGMCPSGFTTAYSTVISGSITSAQCCPPNYETWRDDFGPLASTLYCFSSYTTSKSIDCSRSTTDSECVQATVGPGVAESIAIYVGYQQKDLSLFPAGYTPGAAQITVTTSTATPTPALTGTSSLLAGSSPSTSGARSTSTTLTAPNTGPHKPNTQGLSAGAKAGIAIGVTISVLTLISIITILLFQRRKRQRKAQPHHMTNSDLPEFVGAATAKPKR</sequence>
<keyword evidence="4" id="KW-1185">Reference proteome</keyword>
<dbReference type="Proteomes" id="UP000799770">
    <property type="component" value="Unassembled WGS sequence"/>
</dbReference>
<feature type="compositionally biased region" description="Low complexity" evidence="1">
    <location>
        <begin position="198"/>
        <end position="223"/>
    </location>
</feature>
<protein>
    <recommendedName>
        <fullName evidence="5">Mid2 domain-containing protein</fullName>
    </recommendedName>
</protein>
<accession>A0A6A5YIP0</accession>
<evidence type="ECO:0000313" key="3">
    <source>
        <dbReference type="EMBL" id="KAF2106207.1"/>
    </source>
</evidence>
<proteinExistence type="predicted"/>
<dbReference type="EMBL" id="ML977365">
    <property type="protein sequence ID" value="KAF2106207.1"/>
    <property type="molecule type" value="Genomic_DNA"/>
</dbReference>
<organism evidence="3 4">
    <name type="scientific">Lophiotrema nucula</name>
    <dbReference type="NCBI Taxonomy" id="690887"/>
    <lineage>
        <taxon>Eukaryota</taxon>
        <taxon>Fungi</taxon>
        <taxon>Dikarya</taxon>
        <taxon>Ascomycota</taxon>
        <taxon>Pezizomycotina</taxon>
        <taxon>Dothideomycetes</taxon>
        <taxon>Pleosporomycetidae</taxon>
        <taxon>Pleosporales</taxon>
        <taxon>Lophiotremataceae</taxon>
        <taxon>Lophiotrema</taxon>
    </lineage>
</organism>
<keyword evidence="2" id="KW-0472">Membrane</keyword>
<name>A0A6A5YIP0_9PLEO</name>
<keyword evidence="2" id="KW-0812">Transmembrane</keyword>
<feature type="region of interest" description="Disordered" evidence="1">
    <location>
        <begin position="273"/>
        <end position="297"/>
    </location>
</feature>
<feature type="transmembrane region" description="Helical" evidence="2">
    <location>
        <begin position="243"/>
        <end position="265"/>
    </location>
</feature>
<reference evidence="3" key="1">
    <citation type="journal article" date="2020" name="Stud. Mycol.">
        <title>101 Dothideomycetes genomes: a test case for predicting lifestyles and emergence of pathogens.</title>
        <authorList>
            <person name="Haridas S."/>
            <person name="Albert R."/>
            <person name="Binder M."/>
            <person name="Bloem J."/>
            <person name="Labutti K."/>
            <person name="Salamov A."/>
            <person name="Andreopoulos B."/>
            <person name="Baker S."/>
            <person name="Barry K."/>
            <person name="Bills G."/>
            <person name="Bluhm B."/>
            <person name="Cannon C."/>
            <person name="Castanera R."/>
            <person name="Culley D."/>
            <person name="Daum C."/>
            <person name="Ezra D."/>
            <person name="Gonzalez J."/>
            <person name="Henrissat B."/>
            <person name="Kuo A."/>
            <person name="Liang C."/>
            <person name="Lipzen A."/>
            <person name="Lutzoni F."/>
            <person name="Magnuson J."/>
            <person name="Mondo S."/>
            <person name="Nolan M."/>
            <person name="Ohm R."/>
            <person name="Pangilinan J."/>
            <person name="Park H.-J."/>
            <person name="Ramirez L."/>
            <person name="Alfaro M."/>
            <person name="Sun H."/>
            <person name="Tritt A."/>
            <person name="Yoshinaga Y."/>
            <person name="Zwiers L.-H."/>
            <person name="Turgeon B."/>
            <person name="Goodwin S."/>
            <person name="Spatafora J."/>
            <person name="Crous P."/>
            <person name="Grigoriev I."/>
        </authorList>
    </citation>
    <scope>NUCLEOTIDE SEQUENCE</scope>
    <source>
        <strain evidence="3">CBS 627.86</strain>
    </source>
</reference>
<feature type="region of interest" description="Disordered" evidence="1">
    <location>
        <begin position="198"/>
        <end position="235"/>
    </location>
</feature>
<dbReference type="AlphaFoldDB" id="A0A6A5YIP0"/>
<dbReference type="OrthoDB" id="3795960at2759"/>
<evidence type="ECO:0000313" key="4">
    <source>
        <dbReference type="Proteomes" id="UP000799770"/>
    </source>
</evidence>
<keyword evidence="2" id="KW-1133">Transmembrane helix</keyword>
<evidence type="ECO:0000256" key="1">
    <source>
        <dbReference type="SAM" id="MobiDB-lite"/>
    </source>
</evidence>
<evidence type="ECO:0000256" key="2">
    <source>
        <dbReference type="SAM" id="Phobius"/>
    </source>
</evidence>